<evidence type="ECO:0000256" key="1">
    <source>
        <dbReference type="ARBA" id="ARBA00004123"/>
    </source>
</evidence>
<gene>
    <name evidence="12" type="ORF">BEWA_010720</name>
</gene>
<dbReference type="InterPro" id="IPR006560">
    <property type="entry name" value="AWS_dom"/>
</dbReference>
<feature type="domain" description="Post-SET" evidence="10">
    <location>
        <begin position="765"/>
        <end position="781"/>
    </location>
</feature>
<accession>L0B1E8</accession>
<dbReference type="PROSITE" id="PS51215">
    <property type="entry name" value="AWS"/>
    <property type="match status" value="1"/>
</dbReference>
<dbReference type="SMART" id="SM00317">
    <property type="entry name" value="SET"/>
    <property type="match status" value="1"/>
</dbReference>
<evidence type="ECO:0000256" key="7">
    <source>
        <dbReference type="ARBA" id="ARBA00023242"/>
    </source>
</evidence>
<organism evidence="12 13">
    <name type="scientific">Theileria equi strain WA</name>
    <dbReference type="NCBI Taxonomy" id="1537102"/>
    <lineage>
        <taxon>Eukaryota</taxon>
        <taxon>Sar</taxon>
        <taxon>Alveolata</taxon>
        <taxon>Apicomplexa</taxon>
        <taxon>Aconoidasida</taxon>
        <taxon>Piroplasmida</taxon>
        <taxon>Theileriidae</taxon>
        <taxon>Theileria</taxon>
    </lineage>
</organism>
<dbReference type="EMBL" id="CP001670">
    <property type="protein sequence ID" value="AFZ81655.1"/>
    <property type="molecule type" value="Genomic_DNA"/>
</dbReference>
<evidence type="ECO:0000256" key="5">
    <source>
        <dbReference type="ARBA" id="ARBA00022679"/>
    </source>
</evidence>
<dbReference type="PANTHER" id="PTHR22884">
    <property type="entry name" value="SET DOMAIN PROTEINS"/>
    <property type="match status" value="1"/>
</dbReference>
<dbReference type="InterPro" id="IPR046341">
    <property type="entry name" value="SET_dom_sf"/>
</dbReference>
<dbReference type="PROSITE" id="PS50280">
    <property type="entry name" value="SET"/>
    <property type="match status" value="1"/>
</dbReference>
<dbReference type="VEuPathDB" id="PiroplasmaDB:BEWA_010720"/>
<dbReference type="Pfam" id="PF00856">
    <property type="entry name" value="SET"/>
    <property type="match status" value="1"/>
</dbReference>
<dbReference type="GO" id="GO:0032259">
    <property type="term" value="P:methylation"/>
    <property type="evidence" value="ECO:0007669"/>
    <property type="project" value="UniProtKB-KW"/>
</dbReference>
<dbReference type="STRING" id="1537102.L0B1E8"/>
<dbReference type="AlphaFoldDB" id="L0B1E8"/>
<feature type="region of interest" description="Disordered" evidence="8">
    <location>
        <begin position="500"/>
        <end position="532"/>
    </location>
</feature>
<evidence type="ECO:0000256" key="2">
    <source>
        <dbReference type="ARBA" id="ARBA00004286"/>
    </source>
</evidence>
<evidence type="ECO:0000259" key="9">
    <source>
        <dbReference type="PROSITE" id="PS50280"/>
    </source>
</evidence>
<keyword evidence="5" id="KW-0808">Transferase</keyword>
<evidence type="ECO:0000256" key="3">
    <source>
        <dbReference type="ARBA" id="ARBA00022454"/>
    </source>
</evidence>
<dbReference type="GO" id="GO:0005694">
    <property type="term" value="C:chromosome"/>
    <property type="evidence" value="ECO:0007669"/>
    <property type="project" value="UniProtKB-SubCell"/>
</dbReference>
<sequence length="1153" mass="131755">MVNNKQPNEPFKLLSLDAVPKEFIPDITAIDTSVTYGNIFSKSVDDSVDDEKSLDLSDLDDYEKKETDKRLIWPLICWICRNPITKLYTYILCSGVCKRSYHIKCHDFMKTHFNHILYQMVEDNGMSELSSNKTQATTSKDMAQGKENIINPVDIDFSPKDSSELYKQYIGDLQNGDRDKSILQNEHTPSQTCFFCKISHVGCNGCRQFFPMKDAVKCAITECSTFYCFPSCISKTRKITPDKRVIELHMKVYGNLDNLTDSNGKPLYICHSHTCWSCYDCDRYSYYWENLWRSELTKDERLTEAWNDLKTTCRGKVESSYFLKGRKITKPQRYPDIKSYRSFFQTKHNTLVDYNPQNPENIYASSDDQEHFQKGPSNTLLKCVRCDRTWCIQCSHPDVQIIPNSGKQIICHDCIHIQVVCTLAHSSKETNSRVDILNKECSMPTLRITSSHPHEIFTQVKNFITEQAVYEEKLSLEPVFITKPPFDGVDDDYLLNMQKKTPLKSKSKNNRKKHNSKSALGKYQKESTNIGKQDRSLKKGFQNIKSKEWNNIIKGCDEAIVAKVHDEFKYITTNLITAETRKLISIPDSNTRCTCEISCGPDCSNILKNVECTPKNCSFHEKNCGNRRFTNISAPKLKLGFVEGKGIGAFATEDIEIDELVCEYVGEVITHSDFQRSLSSWSFAEIDDNNQCHWYIMKIHKDIYIDSTHLGNVARFINHSCDPNCSSIPINVRGIYRMGVFAQRKIIKGEEVTYNYGFTSKGVGGGFQCRCNAKNCRGIIGIQITHSPESLMNIESTKHSGAEIDVLSQLTSDMASLSMANKLHCLRQQPSPIDVLNGIWTCGDLYRYDKLISRQNTAKGTKDLVYKSPNGTNVSFNPLSSFLADNIHVSEAQFNYVKFLMLNGLSLMDYELANTKQFATNIPWAIVALGNDTSYKAMECSTTFVEFCSLAKRFIQNTAIVMAKQKSGDEASENIQNLMDLTWGATEACFACGGYGDCKSCDFCGDVLHDDNNCGEFYVNRIGNNLCSCCQNSDHRYKWLLSKYMERERCAMELWALRTQKYIDRHYSVFDKVISSDGNIDIKPSTTNSRNNNQSGQIYINPDRLFCSIEDYKLFNDSPNQFSERRRSEKLYCIDSVSNFECFCLVYHDNDVE</sequence>
<dbReference type="GeneID" id="15804626"/>
<evidence type="ECO:0000259" key="10">
    <source>
        <dbReference type="PROSITE" id="PS50868"/>
    </source>
</evidence>
<evidence type="ECO:0000313" key="13">
    <source>
        <dbReference type="Proteomes" id="UP000031512"/>
    </source>
</evidence>
<reference evidence="12 13" key="1">
    <citation type="journal article" date="2012" name="BMC Genomics">
        <title>Comparative genomic analysis and phylogenetic position of Theileria equi.</title>
        <authorList>
            <person name="Kappmeyer L.S."/>
            <person name="Thiagarajan M."/>
            <person name="Herndon D.R."/>
            <person name="Ramsay J.D."/>
            <person name="Caler E."/>
            <person name="Djikeng A."/>
            <person name="Gillespie J.J."/>
            <person name="Lau A.O."/>
            <person name="Roalson E.H."/>
            <person name="Silva J.C."/>
            <person name="Silva M.G."/>
            <person name="Suarez C.E."/>
            <person name="Ueti M.W."/>
            <person name="Nene V.M."/>
            <person name="Mealey R.H."/>
            <person name="Knowles D.P."/>
            <person name="Brayton K.A."/>
        </authorList>
    </citation>
    <scope>NUCLEOTIDE SEQUENCE [LARGE SCALE GENOMIC DNA]</scope>
    <source>
        <strain evidence="12 13">WA</strain>
    </source>
</reference>
<keyword evidence="6" id="KW-0949">S-adenosyl-L-methionine</keyword>
<evidence type="ECO:0000256" key="8">
    <source>
        <dbReference type="SAM" id="MobiDB-lite"/>
    </source>
</evidence>
<dbReference type="InterPro" id="IPR050777">
    <property type="entry name" value="SET2_Histone-Lys_MeTrsfase"/>
</dbReference>
<keyword evidence="7" id="KW-0539">Nucleus</keyword>
<evidence type="ECO:0000313" key="12">
    <source>
        <dbReference type="EMBL" id="AFZ81655.1"/>
    </source>
</evidence>
<dbReference type="InterPro" id="IPR003616">
    <property type="entry name" value="Post-SET_dom"/>
</dbReference>
<dbReference type="Gene3D" id="2.170.270.10">
    <property type="entry name" value="SET domain"/>
    <property type="match status" value="1"/>
</dbReference>
<dbReference type="GO" id="GO:0042054">
    <property type="term" value="F:histone methyltransferase activity"/>
    <property type="evidence" value="ECO:0007669"/>
    <property type="project" value="InterPro"/>
</dbReference>
<evidence type="ECO:0000256" key="4">
    <source>
        <dbReference type="ARBA" id="ARBA00022603"/>
    </source>
</evidence>
<keyword evidence="13" id="KW-1185">Reference proteome</keyword>
<dbReference type="eggNOG" id="KOG4442">
    <property type="taxonomic scope" value="Eukaryota"/>
</dbReference>
<proteinExistence type="predicted"/>
<dbReference type="InterPro" id="IPR011011">
    <property type="entry name" value="Znf_FYVE_PHD"/>
</dbReference>
<name>L0B1E8_THEEQ</name>
<protein>
    <submittedName>
        <fullName evidence="12">Uncharacterized protein</fullName>
    </submittedName>
</protein>
<keyword evidence="4" id="KW-0489">Methyltransferase</keyword>
<comment type="subcellular location">
    <subcellularLocation>
        <location evidence="2">Chromosome</location>
    </subcellularLocation>
    <subcellularLocation>
        <location evidence="1">Nucleus</location>
    </subcellularLocation>
</comment>
<feature type="domain" description="AWS" evidence="11">
    <location>
        <begin position="588"/>
        <end position="633"/>
    </location>
</feature>
<feature type="compositionally biased region" description="Basic residues" evidence="8">
    <location>
        <begin position="501"/>
        <end position="516"/>
    </location>
</feature>
<dbReference type="RefSeq" id="XP_004831321.1">
    <property type="nucleotide sequence ID" value="XM_004831264.1"/>
</dbReference>
<dbReference type="PROSITE" id="PS50868">
    <property type="entry name" value="POST_SET"/>
    <property type="match status" value="1"/>
</dbReference>
<dbReference type="SUPFAM" id="SSF82199">
    <property type="entry name" value="SET domain"/>
    <property type="match status" value="1"/>
</dbReference>
<evidence type="ECO:0000259" key="11">
    <source>
        <dbReference type="PROSITE" id="PS51215"/>
    </source>
</evidence>
<dbReference type="GO" id="GO:0005634">
    <property type="term" value="C:nucleus"/>
    <property type="evidence" value="ECO:0007669"/>
    <property type="project" value="UniProtKB-SubCell"/>
</dbReference>
<feature type="domain" description="SET" evidence="9">
    <location>
        <begin position="635"/>
        <end position="757"/>
    </location>
</feature>
<dbReference type="InterPro" id="IPR001214">
    <property type="entry name" value="SET_dom"/>
</dbReference>
<dbReference type="OrthoDB" id="308383at2759"/>
<dbReference type="KEGG" id="beq:BEWA_010720"/>
<evidence type="ECO:0000256" key="6">
    <source>
        <dbReference type="ARBA" id="ARBA00022691"/>
    </source>
</evidence>
<keyword evidence="3" id="KW-0158">Chromosome</keyword>
<dbReference type="SUPFAM" id="SSF57903">
    <property type="entry name" value="FYVE/PHD zinc finger"/>
    <property type="match status" value="1"/>
</dbReference>
<dbReference type="Proteomes" id="UP000031512">
    <property type="component" value="Chromosome 3"/>
</dbReference>